<dbReference type="AlphaFoldDB" id="A0A0B0NT39"/>
<accession>A0A0B0NT39</accession>
<gene>
    <name evidence="1" type="ORF">F383_20253</name>
</gene>
<evidence type="ECO:0000313" key="1">
    <source>
        <dbReference type="EMBL" id="KHG14979.1"/>
    </source>
</evidence>
<keyword evidence="1" id="KW-0436">Ligase</keyword>
<sequence length="38" mass="4489">MIFGEKEISVMEIEFLLKNMEGTKAKFLGEEVFTEKYE</sequence>
<evidence type="ECO:0000313" key="2">
    <source>
        <dbReference type="Proteomes" id="UP000032142"/>
    </source>
</evidence>
<organism evidence="1 2">
    <name type="scientific">Gossypium arboreum</name>
    <name type="common">Tree cotton</name>
    <name type="synonym">Gossypium nanking</name>
    <dbReference type="NCBI Taxonomy" id="29729"/>
    <lineage>
        <taxon>Eukaryota</taxon>
        <taxon>Viridiplantae</taxon>
        <taxon>Streptophyta</taxon>
        <taxon>Embryophyta</taxon>
        <taxon>Tracheophyta</taxon>
        <taxon>Spermatophyta</taxon>
        <taxon>Magnoliopsida</taxon>
        <taxon>eudicotyledons</taxon>
        <taxon>Gunneridae</taxon>
        <taxon>Pentapetalae</taxon>
        <taxon>rosids</taxon>
        <taxon>malvids</taxon>
        <taxon>Malvales</taxon>
        <taxon>Malvaceae</taxon>
        <taxon>Malvoideae</taxon>
        <taxon>Gossypium</taxon>
    </lineage>
</organism>
<keyword evidence="2" id="KW-1185">Reference proteome</keyword>
<dbReference type="GO" id="GO:0016874">
    <property type="term" value="F:ligase activity"/>
    <property type="evidence" value="ECO:0007669"/>
    <property type="project" value="UniProtKB-KW"/>
</dbReference>
<dbReference type="Proteomes" id="UP000032142">
    <property type="component" value="Unassembled WGS sequence"/>
</dbReference>
<protein>
    <submittedName>
        <fullName evidence="1">Aspartate--tRNA ligase</fullName>
    </submittedName>
</protein>
<dbReference type="EMBL" id="KN402726">
    <property type="protein sequence ID" value="KHG14979.1"/>
    <property type="molecule type" value="Genomic_DNA"/>
</dbReference>
<reference evidence="2" key="1">
    <citation type="submission" date="2014-09" db="EMBL/GenBank/DDBJ databases">
        <authorList>
            <person name="Mudge J."/>
            <person name="Ramaraj T."/>
            <person name="Lindquist I.E."/>
            <person name="Bharti A.K."/>
            <person name="Sundararajan A."/>
            <person name="Cameron C.T."/>
            <person name="Woodward J.E."/>
            <person name="May G.D."/>
            <person name="Brubaker C."/>
            <person name="Broadhvest J."/>
            <person name="Wilkins T.A."/>
        </authorList>
    </citation>
    <scope>NUCLEOTIDE SEQUENCE</scope>
    <source>
        <strain evidence="2">cv. AKA8401</strain>
    </source>
</reference>
<name>A0A0B0NT39_GOSAR</name>
<proteinExistence type="predicted"/>